<reference evidence="13 14" key="1">
    <citation type="journal article" date="2019" name="Int. J. Syst. Evol. Microbiol.">
        <title>The Global Catalogue of Microorganisms (GCM) 10K type strain sequencing project: providing services to taxonomists for standard genome sequencing and annotation.</title>
        <authorList>
            <consortium name="The Broad Institute Genomics Platform"/>
            <consortium name="The Broad Institute Genome Sequencing Center for Infectious Disease"/>
            <person name="Wu L."/>
            <person name="Ma J."/>
        </authorList>
    </citation>
    <scope>NUCLEOTIDE SEQUENCE [LARGE SCALE GENOMIC DNA]</scope>
    <source>
        <strain evidence="13 14">WLHS5</strain>
    </source>
</reference>
<evidence type="ECO:0000259" key="11">
    <source>
        <dbReference type="PROSITE" id="PS50112"/>
    </source>
</evidence>
<dbReference type="PANTHER" id="PTHR43711:SF1">
    <property type="entry name" value="HISTIDINE KINASE 1"/>
    <property type="match status" value="1"/>
</dbReference>
<dbReference type="InterPro" id="IPR013656">
    <property type="entry name" value="PAS_4"/>
</dbReference>
<evidence type="ECO:0000259" key="10">
    <source>
        <dbReference type="PROSITE" id="PS50110"/>
    </source>
</evidence>
<dbReference type="Gene3D" id="3.30.565.10">
    <property type="entry name" value="Histidine kinase-like ATPase, C-terminal domain"/>
    <property type="match status" value="1"/>
</dbReference>
<dbReference type="SMART" id="SM00065">
    <property type="entry name" value="GAF"/>
    <property type="match status" value="1"/>
</dbReference>
<comment type="catalytic activity">
    <reaction evidence="1">
        <text>ATP + protein L-histidine = ADP + protein N-phospho-L-histidine.</text>
        <dbReference type="EC" id="2.7.13.3"/>
    </reaction>
</comment>
<dbReference type="InterPro" id="IPR035965">
    <property type="entry name" value="PAS-like_dom_sf"/>
</dbReference>
<dbReference type="SMART" id="SM00388">
    <property type="entry name" value="HisKA"/>
    <property type="match status" value="1"/>
</dbReference>
<dbReference type="Gene3D" id="3.40.50.2300">
    <property type="match status" value="1"/>
</dbReference>
<dbReference type="InterPro" id="IPR003594">
    <property type="entry name" value="HATPase_dom"/>
</dbReference>
<dbReference type="PRINTS" id="PR00344">
    <property type="entry name" value="BCTRLSENSOR"/>
</dbReference>
<dbReference type="InterPro" id="IPR050736">
    <property type="entry name" value="Sensor_HK_Regulatory"/>
</dbReference>
<feature type="modified residue" description="4-aspartylphosphate" evidence="7">
    <location>
        <position position="55"/>
    </location>
</feature>
<dbReference type="Gene3D" id="3.30.450.40">
    <property type="match status" value="1"/>
</dbReference>
<sequence length="817" mass="88852">MTARVCCLVADPVARRETVDAVSRRFPAGTVTATADPDEVLERVEVDSPDCVVLDHESDGLDAVAVLDRLREGDPSVPVLVFPRDGSEALASDVLGAGATDYVRRADGYDVLVDRIERAASTREQTETPSAASGSRRDPGCCAILDAIGDAAVVYDPADGTVVDVNERLCELAGCRHDAACACSIERFRTDGPGRREAITDVVQRTLESGTQQVEWRCETAGGDEFWAEATFERVDRDGRPLVVALFRDVSERKRRKQRLRSFRQAIERAGHSIYITDPDGTIQYVNPAFERVTGYSSADAIGNTPRMLKSGVHDRAFYRELWETILGGDVWENQLVNRRKDGETYVVNQTIAPITNADGEIENFVAVNADISAQKRRERQLRRLHDAVCEWLEADTREAVAIRTSHQLSELLDLELNGVFLYDETADELEPAAVSERADAALDAHPRFGGGDGIARQVFETGREVIHDDVRAAETVSAPESPIRSEIVLPLGDHGVLVVGSRSTDAFDESDVTLARVVASSLEATLDRLGRERELERQKDRFEKFASVVSHDLRNPLTVAMGELERARDLDDPAAFERVQEAHGRMVAIIDDLLSLAREGKEIDDREPIPIAQVVTRAWDHVDAPTASFELDCDPQVRVLADPGRLQQLFENLFRNAVEHGSTSPASHPRQDAVEHGSASSRPVADDAVDHGVPTGDFARSAASDQPTGTVDTGDDRARTAGLDSREPGASSDGDSDLTITVGCAEDGFYVADDGRGIPESERDAVLETGYTTADDGTGLGLSIVTTIVDSHGWSIEVTESAAGGARFDVRSGFVD</sequence>
<evidence type="ECO:0000256" key="6">
    <source>
        <dbReference type="ARBA" id="ARBA00023012"/>
    </source>
</evidence>
<dbReference type="Pfam" id="PF00989">
    <property type="entry name" value="PAS"/>
    <property type="match status" value="1"/>
</dbReference>
<dbReference type="EC" id="2.7.13.3" evidence="2"/>
<dbReference type="SUPFAM" id="SSF55874">
    <property type="entry name" value="ATPase domain of HSP90 chaperone/DNA topoisomerase II/histidine kinase"/>
    <property type="match status" value="1"/>
</dbReference>
<dbReference type="InterPro" id="IPR005467">
    <property type="entry name" value="His_kinase_dom"/>
</dbReference>
<dbReference type="InterPro" id="IPR000014">
    <property type="entry name" value="PAS"/>
</dbReference>
<dbReference type="Gene3D" id="1.10.287.130">
    <property type="match status" value="1"/>
</dbReference>
<dbReference type="PROSITE" id="PS50112">
    <property type="entry name" value="PAS"/>
    <property type="match status" value="1"/>
</dbReference>
<dbReference type="GO" id="GO:0004673">
    <property type="term" value="F:protein histidine kinase activity"/>
    <property type="evidence" value="ECO:0007669"/>
    <property type="project" value="UniProtKB-EC"/>
</dbReference>
<dbReference type="SUPFAM" id="SSF55785">
    <property type="entry name" value="PYP-like sensor domain (PAS domain)"/>
    <property type="match status" value="2"/>
</dbReference>
<feature type="domain" description="Response regulatory" evidence="10">
    <location>
        <begin position="4"/>
        <end position="120"/>
    </location>
</feature>
<dbReference type="PROSITE" id="PS50113">
    <property type="entry name" value="PAC"/>
    <property type="match status" value="2"/>
</dbReference>
<comment type="caution">
    <text evidence="13">The sequence shown here is derived from an EMBL/GenBank/DDBJ whole genome shotgun (WGS) entry which is preliminary data.</text>
</comment>
<evidence type="ECO:0000256" key="8">
    <source>
        <dbReference type="SAM" id="MobiDB-lite"/>
    </source>
</evidence>
<feature type="compositionally biased region" description="Basic and acidic residues" evidence="8">
    <location>
        <begin position="715"/>
        <end position="728"/>
    </location>
</feature>
<dbReference type="Pfam" id="PF00072">
    <property type="entry name" value="Response_reg"/>
    <property type="match status" value="1"/>
</dbReference>
<dbReference type="CDD" id="cd00130">
    <property type="entry name" value="PAS"/>
    <property type="match status" value="2"/>
</dbReference>
<dbReference type="NCBIfam" id="TIGR00229">
    <property type="entry name" value="sensory_box"/>
    <property type="match status" value="2"/>
</dbReference>
<evidence type="ECO:0000256" key="3">
    <source>
        <dbReference type="ARBA" id="ARBA00022553"/>
    </source>
</evidence>
<dbReference type="SMART" id="SM00086">
    <property type="entry name" value="PAC"/>
    <property type="match status" value="2"/>
</dbReference>
<dbReference type="Gene3D" id="3.30.450.20">
    <property type="entry name" value="PAS domain"/>
    <property type="match status" value="2"/>
</dbReference>
<dbReference type="CDD" id="cd00075">
    <property type="entry name" value="HATPase"/>
    <property type="match status" value="1"/>
</dbReference>
<keyword evidence="6" id="KW-0902">Two-component regulatory system</keyword>
<dbReference type="Pfam" id="PF08448">
    <property type="entry name" value="PAS_4"/>
    <property type="match status" value="1"/>
</dbReference>
<feature type="domain" description="PAC" evidence="12">
    <location>
        <begin position="330"/>
        <end position="384"/>
    </location>
</feature>
<evidence type="ECO:0000259" key="12">
    <source>
        <dbReference type="PROSITE" id="PS50113"/>
    </source>
</evidence>
<dbReference type="InterPro" id="IPR001610">
    <property type="entry name" value="PAC"/>
</dbReference>
<dbReference type="SUPFAM" id="SSF55781">
    <property type="entry name" value="GAF domain-like"/>
    <property type="match status" value="1"/>
</dbReference>
<dbReference type="PROSITE" id="PS50110">
    <property type="entry name" value="RESPONSE_REGULATORY"/>
    <property type="match status" value="1"/>
</dbReference>
<dbReference type="InterPro" id="IPR029016">
    <property type="entry name" value="GAF-like_dom_sf"/>
</dbReference>
<evidence type="ECO:0000313" key="14">
    <source>
        <dbReference type="Proteomes" id="UP001595898"/>
    </source>
</evidence>
<dbReference type="Pfam" id="PF13185">
    <property type="entry name" value="GAF_2"/>
    <property type="match status" value="1"/>
</dbReference>
<proteinExistence type="predicted"/>
<accession>A0ABD5PQU0</accession>
<feature type="domain" description="Histidine kinase" evidence="9">
    <location>
        <begin position="549"/>
        <end position="817"/>
    </location>
</feature>
<protein>
    <recommendedName>
        <fullName evidence="2">histidine kinase</fullName>
        <ecNumber evidence="2">2.7.13.3</ecNumber>
    </recommendedName>
</protein>
<dbReference type="SUPFAM" id="SSF47384">
    <property type="entry name" value="Homodimeric domain of signal transducing histidine kinase"/>
    <property type="match status" value="1"/>
</dbReference>
<name>A0ABD5PQU0_9EURY</name>
<evidence type="ECO:0000313" key="13">
    <source>
        <dbReference type="EMBL" id="MFC4542907.1"/>
    </source>
</evidence>
<dbReference type="GO" id="GO:0000160">
    <property type="term" value="P:phosphorelay signal transduction system"/>
    <property type="evidence" value="ECO:0007669"/>
    <property type="project" value="UniProtKB-KW"/>
</dbReference>
<dbReference type="InterPro" id="IPR011006">
    <property type="entry name" value="CheY-like_superfamily"/>
</dbReference>
<feature type="domain" description="PAS" evidence="11">
    <location>
        <begin position="259"/>
        <end position="305"/>
    </location>
</feature>
<dbReference type="InterPro" id="IPR000700">
    <property type="entry name" value="PAS-assoc_C"/>
</dbReference>
<dbReference type="CDD" id="cd00082">
    <property type="entry name" value="HisKA"/>
    <property type="match status" value="1"/>
</dbReference>
<organism evidence="13 14">
    <name type="scientific">Halosolutus amylolyticus</name>
    <dbReference type="NCBI Taxonomy" id="2932267"/>
    <lineage>
        <taxon>Archaea</taxon>
        <taxon>Methanobacteriati</taxon>
        <taxon>Methanobacteriota</taxon>
        <taxon>Stenosarchaea group</taxon>
        <taxon>Halobacteria</taxon>
        <taxon>Halobacteriales</taxon>
        <taxon>Natrialbaceae</taxon>
        <taxon>Halosolutus</taxon>
    </lineage>
</organism>
<dbReference type="InterPro" id="IPR036890">
    <property type="entry name" value="HATPase_C_sf"/>
</dbReference>
<dbReference type="InterPro" id="IPR036097">
    <property type="entry name" value="HisK_dim/P_sf"/>
</dbReference>
<dbReference type="InterPro" id="IPR003018">
    <property type="entry name" value="GAF"/>
</dbReference>
<evidence type="ECO:0000256" key="2">
    <source>
        <dbReference type="ARBA" id="ARBA00012438"/>
    </source>
</evidence>
<dbReference type="EMBL" id="JBHSFA010000007">
    <property type="protein sequence ID" value="MFC4542907.1"/>
    <property type="molecule type" value="Genomic_DNA"/>
</dbReference>
<dbReference type="PROSITE" id="PS50109">
    <property type="entry name" value="HIS_KIN"/>
    <property type="match status" value="1"/>
</dbReference>
<dbReference type="SMART" id="SM00091">
    <property type="entry name" value="PAS"/>
    <property type="match status" value="2"/>
</dbReference>
<dbReference type="InterPro" id="IPR001789">
    <property type="entry name" value="Sig_transdc_resp-reg_receiver"/>
</dbReference>
<feature type="region of interest" description="Disordered" evidence="8">
    <location>
        <begin position="661"/>
        <end position="739"/>
    </location>
</feature>
<gene>
    <name evidence="13" type="ORF">ACFO5R_13345</name>
</gene>
<dbReference type="InterPro" id="IPR004358">
    <property type="entry name" value="Sig_transdc_His_kin-like_C"/>
</dbReference>
<keyword evidence="14" id="KW-1185">Reference proteome</keyword>
<keyword evidence="5" id="KW-0418">Kinase</keyword>
<evidence type="ECO:0000256" key="5">
    <source>
        <dbReference type="ARBA" id="ARBA00022777"/>
    </source>
</evidence>
<evidence type="ECO:0000256" key="4">
    <source>
        <dbReference type="ARBA" id="ARBA00022679"/>
    </source>
</evidence>
<keyword evidence="4" id="KW-0808">Transferase</keyword>
<dbReference type="InterPro" id="IPR013767">
    <property type="entry name" value="PAS_fold"/>
</dbReference>
<evidence type="ECO:0000256" key="7">
    <source>
        <dbReference type="PROSITE-ProRule" id="PRU00169"/>
    </source>
</evidence>
<dbReference type="SMART" id="SM00387">
    <property type="entry name" value="HATPase_c"/>
    <property type="match status" value="1"/>
</dbReference>
<dbReference type="InterPro" id="IPR003661">
    <property type="entry name" value="HisK_dim/P_dom"/>
</dbReference>
<dbReference type="SUPFAM" id="SSF52172">
    <property type="entry name" value="CheY-like"/>
    <property type="match status" value="1"/>
</dbReference>
<dbReference type="Proteomes" id="UP001595898">
    <property type="component" value="Unassembled WGS sequence"/>
</dbReference>
<dbReference type="Pfam" id="PF00512">
    <property type="entry name" value="HisKA"/>
    <property type="match status" value="1"/>
</dbReference>
<evidence type="ECO:0000259" key="9">
    <source>
        <dbReference type="PROSITE" id="PS50109"/>
    </source>
</evidence>
<feature type="domain" description="PAC" evidence="12">
    <location>
        <begin position="212"/>
        <end position="262"/>
    </location>
</feature>
<dbReference type="AlphaFoldDB" id="A0ABD5PQU0"/>
<dbReference type="RefSeq" id="WP_250140406.1">
    <property type="nucleotide sequence ID" value="NZ_JALIQP010000002.1"/>
</dbReference>
<dbReference type="Pfam" id="PF02518">
    <property type="entry name" value="HATPase_c"/>
    <property type="match status" value="1"/>
</dbReference>
<keyword evidence="3 7" id="KW-0597">Phosphoprotein</keyword>
<dbReference type="PANTHER" id="PTHR43711">
    <property type="entry name" value="TWO-COMPONENT HISTIDINE KINASE"/>
    <property type="match status" value="1"/>
</dbReference>
<evidence type="ECO:0000256" key="1">
    <source>
        <dbReference type="ARBA" id="ARBA00000085"/>
    </source>
</evidence>